<name>A0A6G1MGN3_ORBOL</name>
<dbReference type="EMBL" id="WIWS01000005">
    <property type="protein sequence ID" value="KAF3227900.1"/>
    <property type="molecule type" value="Genomic_DNA"/>
</dbReference>
<organism evidence="3 5">
    <name type="scientific">Orbilia oligospora</name>
    <name type="common">Nematode-trapping fungus</name>
    <name type="synonym">Arthrobotrys oligospora</name>
    <dbReference type="NCBI Taxonomy" id="2813651"/>
    <lineage>
        <taxon>Eukaryota</taxon>
        <taxon>Fungi</taxon>
        <taxon>Dikarya</taxon>
        <taxon>Ascomycota</taxon>
        <taxon>Pezizomycotina</taxon>
        <taxon>Orbiliomycetes</taxon>
        <taxon>Orbiliales</taxon>
        <taxon>Orbiliaceae</taxon>
        <taxon>Orbilia</taxon>
    </lineage>
</organism>
<dbReference type="Proteomes" id="UP000483672">
    <property type="component" value="Unassembled WGS sequence"/>
</dbReference>
<dbReference type="Proteomes" id="UP000472727">
    <property type="component" value="Unassembled WGS sequence"/>
</dbReference>
<evidence type="ECO:0000313" key="5">
    <source>
        <dbReference type="Proteomes" id="UP000472727"/>
    </source>
</evidence>
<reference evidence="5 6" key="1">
    <citation type="submission" date="2019-06" db="EMBL/GenBank/DDBJ databases">
        <authorList>
            <person name="Palmer J.M."/>
        </authorList>
    </citation>
    <scope>NUCLEOTIDE SEQUENCE [LARGE SCALE GENOMIC DNA]</scope>
    <source>
        <strain evidence="3 5">TWF106</strain>
        <strain evidence="4 7">TWF191</strain>
        <strain evidence="2">TWF679</strain>
        <strain evidence="1 6">TWF788</strain>
    </source>
</reference>
<gene>
    <name evidence="3" type="ORF">TWF106_008304</name>
    <name evidence="4" type="ORF">TWF191_005580</name>
    <name evidence="2" type="ORF">TWF679_007853</name>
    <name evidence="1" type="ORF">TWF788_006743</name>
</gene>
<dbReference type="OrthoDB" id="5317283at2759"/>
<protein>
    <submittedName>
        <fullName evidence="3">Uncharacterized protein</fullName>
    </submittedName>
</protein>
<dbReference type="EMBL" id="WIPF01000003">
    <property type="protein sequence ID" value="KAF3231511.1"/>
    <property type="molecule type" value="Genomic_DNA"/>
</dbReference>
<evidence type="ECO:0000313" key="7">
    <source>
        <dbReference type="Proteomes" id="UP000483672"/>
    </source>
</evidence>
<dbReference type="Proteomes" id="UP000479691">
    <property type="component" value="Unassembled WGS sequence"/>
</dbReference>
<accession>A0A6G1MGN3</accession>
<dbReference type="EMBL" id="JAABOE010000034">
    <property type="protein sequence ID" value="KAF3180718.1"/>
    <property type="molecule type" value="Genomic_DNA"/>
</dbReference>
<dbReference type="AlphaFoldDB" id="A0A6G1MGN3"/>
<dbReference type="Proteomes" id="UP000614610">
    <property type="component" value="Unassembled WGS sequence"/>
</dbReference>
<proteinExistence type="predicted"/>
<comment type="caution">
    <text evidence="3">The sequence shown here is derived from an EMBL/GenBank/DDBJ whole genome shotgun (WGS) entry which is preliminary data.</text>
</comment>
<evidence type="ECO:0000313" key="1">
    <source>
        <dbReference type="EMBL" id="KAF3180718.1"/>
    </source>
</evidence>
<evidence type="ECO:0000313" key="4">
    <source>
        <dbReference type="EMBL" id="KAF3231511.1"/>
    </source>
</evidence>
<evidence type="ECO:0000313" key="6">
    <source>
        <dbReference type="Proteomes" id="UP000479691"/>
    </source>
</evidence>
<evidence type="ECO:0000313" key="3">
    <source>
        <dbReference type="EMBL" id="KAF3227900.1"/>
    </source>
</evidence>
<evidence type="ECO:0000313" key="2">
    <source>
        <dbReference type="EMBL" id="KAF3208213.1"/>
    </source>
</evidence>
<sequence>MSRPLMELERELEREVDGLRTTLKDLCDRVTRNEEVVSKVWYAGDIQKLYSKCSKLSHIDPQDQDKATRRWFLDCYEQLEEITIRCAEYKAAYAQCVHALLRIMRKCRNGGYSRREMYKMQEERLVGLKEDTKAKIRAIKSTIIEAQQKLQEIRPWLIPQR</sequence>
<dbReference type="EMBL" id="WIWT01000048">
    <property type="protein sequence ID" value="KAF3208213.1"/>
    <property type="molecule type" value="Genomic_DNA"/>
</dbReference>